<keyword evidence="2" id="KW-1185">Reference proteome</keyword>
<sequence>MTRPLLLLGAALLFCPVLLAQQIKRELGDFDFTLGTTPSRSMAQGLISPGAIGAFHGGLDFSHPSGWYLGQYAPSMGLSPDSTLRLDSYLGYKHRFDSSLGYEVGLIQYSQPNIAGPDSYALYGGVSVLGSRFGGALRDTPDHRTGTLFADFGQLPLLGVDVTAKLAHHRLGKPFTLGDGSQVTGFSDWSLAFSRPWLGIDLDLIYSDSDLSGSGCDAYSGSNTYCDSMVTLKAQRRFF</sequence>
<dbReference type="Pfam" id="PF09694">
    <property type="entry name" value="Gcw_chp"/>
    <property type="match status" value="1"/>
</dbReference>
<gene>
    <name evidence="1" type="ORF">HU760_014120</name>
</gene>
<dbReference type="Proteomes" id="UP000609530">
    <property type="component" value="Unassembled WGS sequence"/>
</dbReference>
<proteinExistence type="predicted"/>
<dbReference type="EMBL" id="JABWRZ020000001">
    <property type="protein sequence ID" value="MBV4491729.1"/>
    <property type="molecule type" value="Genomic_DNA"/>
</dbReference>
<comment type="caution">
    <text evidence="1">The sequence shown here is derived from an EMBL/GenBank/DDBJ whole genome shotgun (WGS) entry which is preliminary data.</text>
</comment>
<name>A0ABS6QC33_9PSED</name>
<reference evidence="1 2" key="1">
    <citation type="journal article" date="2020" name="Microorganisms">
        <title>Reliable Identification of Environmental Pseudomonas Isolates Using the rpoD Gene.</title>
        <authorList>
            <consortium name="The Broad Institute Genome Sequencing Platform"/>
            <person name="Girard L."/>
            <person name="Lood C."/>
            <person name="Rokni-Zadeh H."/>
            <person name="van Noort V."/>
            <person name="Lavigne R."/>
            <person name="De Mot R."/>
        </authorList>
    </citation>
    <scope>NUCLEOTIDE SEQUENCE [LARGE SCALE GENOMIC DNA]</scope>
    <source>
        <strain evidence="1 2">RD9SR1</strain>
    </source>
</reference>
<evidence type="ECO:0000313" key="1">
    <source>
        <dbReference type="EMBL" id="MBV4491729.1"/>
    </source>
</evidence>
<dbReference type="RefSeq" id="WP_186676661.1">
    <property type="nucleotide sequence ID" value="NZ_JABWRZ020000001.1"/>
</dbReference>
<accession>A0ABS6QC33</accession>
<organism evidence="1 2">
    <name type="scientific">Pseudomonas oryzicola</name>
    <dbReference type="NCBI Taxonomy" id="485876"/>
    <lineage>
        <taxon>Bacteria</taxon>
        <taxon>Pseudomonadati</taxon>
        <taxon>Pseudomonadota</taxon>
        <taxon>Gammaproteobacteria</taxon>
        <taxon>Pseudomonadales</taxon>
        <taxon>Pseudomonadaceae</taxon>
        <taxon>Pseudomonas</taxon>
    </lineage>
</organism>
<dbReference type="InterPro" id="IPR010239">
    <property type="entry name" value="CHP02001"/>
</dbReference>
<evidence type="ECO:0000313" key="2">
    <source>
        <dbReference type="Proteomes" id="UP000609530"/>
    </source>
</evidence>
<protein>
    <submittedName>
        <fullName evidence="1">TorF family putative porin</fullName>
    </submittedName>
</protein>
<dbReference type="NCBIfam" id="TIGR02001">
    <property type="entry name" value="gcw_chp"/>
    <property type="match status" value="1"/>
</dbReference>